<dbReference type="STRING" id="652787.SAMN05216490_2285"/>
<dbReference type="Proteomes" id="UP000199679">
    <property type="component" value="Chromosome I"/>
</dbReference>
<dbReference type="GO" id="GO:0009401">
    <property type="term" value="P:phosphoenolpyruvate-dependent sugar phosphotransferase system"/>
    <property type="evidence" value="ECO:0007669"/>
    <property type="project" value="UniProtKB-KW"/>
</dbReference>
<evidence type="ECO:0000256" key="5">
    <source>
        <dbReference type="ARBA" id="ARBA00022679"/>
    </source>
</evidence>
<name>A0A1H1WUW6_MUCMA</name>
<dbReference type="Gene3D" id="3.40.35.10">
    <property type="entry name" value="Phosphotransferase system, sorbose subfamily IIB component"/>
    <property type="match status" value="1"/>
</dbReference>
<organism evidence="9 10">
    <name type="scientific">Mucilaginibacter mallensis</name>
    <dbReference type="NCBI Taxonomy" id="652787"/>
    <lineage>
        <taxon>Bacteria</taxon>
        <taxon>Pseudomonadati</taxon>
        <taxon>Bacteroidota</taxon>
        <taxon>Sphingobacteriia</taxon>
        <taxon>Sphingobacteriales</taxon>
        <taxon>Sphingobacteriaceae</taxon>
        <taxon>Mucilaginibacter</taxon>
    </lineage>
</organism>
<comment type="subcellular location">
    <subcellularLocation>
        <location evidence="1">Cytoplasm</location>
    </subcellularLocation>
</comment>
<evidence type="ECO:0000256" key="3">
    <source>
        <dbReference type="ARBA" id="ARBA00022490"/>
    </source>
</evidence>
<proteinExistence type="predicted"/>
<evidence type="ECO:0000313" key="10">
    <source>
        <dbReference type="Proteomes" id="UP000199679"/>
    </source>
</evidence>
<keyword evidence="3" id="KW-0963">Cytoplasm</keyword>
<dbReference type="InterPro" id="IPR004720">
    <property type="entry name" value="PTS_IIB_sorbose-sp"/>
</dbReference>
<evidence type="ECO:0000259" key="8">
    <source>
        <dbReference type="PROSITE" id="PS51101"/>
    </source>
</evidence>
<dbReference type="OrthoDB" id="9788818at2"/>
<keyword evidence="10" id="KW-1185">Reference proteome</keyword>
<keyword evidence="7" id="KW-0418">Kinase</keyword>
<dbReference type="PROSITE" id="PS51101">
    <property type="entry name" value="PTS_EIIB_TYPE_4"/>
    <property type="match status" value="1"/>
</dbReference>
<keyword evidence="6" id="KW-0598">Phosphotransferase system</keyword>
<evidence type="ECO:0000256" key="2">
    <source>
        <dbReference type="ARBA" id="ARBA00022448"/>
    </source>
</evidence>
<dbReference type="SUPFAM" id="SSF52728">
    <property type="entry name" value="PTS IIb component"/>
    <property type="match status" value="1"/>
</dbReference>
<dbReference type="EMBL" id="LT629740">
    <property type="protein sequence ID" value="SDT00822.1"/>
    <property type="molecule type" value="Genomic_DNA"/>
</dbReference>
<dbReference type="InterPro" id="IPR036667">
    <property type="entry name" value="PTS_IIB_sorbose-sp_sf"/>
</dbReference>
<dbReference type="RefSeq" id="WP_091372511.1">
    <property type="nucleotide sequence ID" value="NZ_LT629740.1"/>
</dbReference>
<dbReference type="GO" id="GO:0016301">
    <property type="term" value="F:kinase activity"/>
    <property type="evidence" value="ECO:0007669"/>
    <property type="project" value="UniProtKB-KW"/>
</dbReference>
<sequence length="156" mass="17152">MIKLTRIDDRLLHGQVAFTWTPALSADCLIIANDKVAKDEFLKMTLNLAKPAGTKLLIKSLKDAAGFLNDDKNKKLNILLIINSVTDAYTLAVDVPEIRSINFGGLRSKEGSKLISKAIAITDDDIPVIKELVNKGIELEIRQVPTDSKQLVESLI</sequence>
<evidence type="ECO:0000256" key="6">
    <source>
        <dbReference type="ARBA" id="ARBA00022683"/>
    </source>
</evidence>
<protein>
    <submittedName>
        <fullName evidence="9">PTS system, fructoselysine and glucoselysine-specific IIB component</fullName>
    </submittedName>
</protein>
<accession>A0A1H1WUW6</accession>
<keyword evidence="4" id="KW-0762">Sugar transport</keyword>
<gene>
    <name evidence="9" type="ORF">SAMN05216490_2285</name>
</gene>
<dbReference type="GO" id="GO:0008982">
    <property type="term" value="F:protein-N(PI)-phosphohistidine-sugar phosphotransferase activity"/>
    <property type="evidence" value="ECO:0007669"/>
    <property type="project" value="InterPro"/>
</dbReference>
<keyword evidence="5" id="KW-0808">Transferase</keyword>
<evidence type="ECO:0000313" key="9">
    <source>
        <dbReference type="EMBL" id="SDT00822.1"/>
    </source>
</evidence>
<evidence type="ECO:0000256" key="4">
    <source>
        <dbReference type="ARBA" id="ARBA00022597"/>
    </source>
</evidence>
<evidence type="ECO:0000256" key="1">
    <source>
        <dbReference type="ARBA" id="ARBA00004496"/>
    </source>
</evidence>
<dbReference type="Pfam" id="PF03830">
    <property type="entry name" value="PTSIIB_sorb"/>
    <property type="match status" value="1"/>
</dbReference>
<reference evidence="9 10" key="1">
    <citation type="submission" date="2016-10" db="EMBL/GenBank/DDBJ databases">
        <authorList>
            <person name="de Groot N.N."/>
        </authorList>
    </citation>
    <scope>NUCLEOTIDE SEQUENCE [LARGE SCALE GENOMIC DNA]</scope>
    <source>
        <strain evidence="9 10">MP1X4</strain>
    </source>
</reference>
<keyword evidence="2" id="KW-0813">Transport</keyword>
<evidence type="ECO:0000256" key="7">
    <source>
        <dbReference type="ARBA" id="ARBA00022777"/>
    </source>
</evidence>
<dbReference type="AlphaFoldDB" id="A0A1H1WUW6"/>
<dbReference type="GO" id="GO:0005737">
    <property type="term" value="C:cytoplasm"/>
    <property type="evidence" value="ECO:0007669"/>
    <property type="project" value="UniProtKB-SubCell"/>
</dbReference>
<feature type="domain" description="PTS EIIB type-4" evidence="8">
    <location>
        <begin position="1"/>
        <end position="156"/>
    </location>
</feature>